<comment type="subunit">
    <text evidence="3">Homodimer.</text>
</comment>
<evidence type="ECO:0000256" key="4">
    <source>
        <dbReference type="RuleBase" id="RU000639"/>
    </source>
</evidence>
<evidence type="ECO:0000256" key="3">
    <source>
        <dbReference type="HAMAP-Rule" id="MF_01151"/>
    </source>
</evidence>
<dbReference type="KEGG" id="dpd:Deipe_3237"/>
<keyword evidence="3" id="KW-0963">Cytoplasm</keyword>
<dbReference type="GO" id="GO:0051082">
    <property type="term" value="F:unfolded protein binding"/>
    <property type="evidence" value="ECO:0007669"/>
    <property type="project" value="TreeGrafter"/>
</dbReference>
<dbReference type="PRINTS" id="PR00773">
    <property type="entry name" value="GRPEPROTEIN"/>
</dbReference>
<protein>
    <recommendedName>
        <fullName evidence="3 4">Protein GrpE</fullName>
    </recommendedName>
    <alternativeName>
        <fullName evidence="3">HSP-70 cofactor</fullName>
    </alternativeName>
</protein>
<dbReference type="HAMAP" id="MF_01151">
    <property type="entry name" value="GrpE"/>
    <property type="match status" value="1"/>
</dbReference>
<evidence type="ECO:0000256" key="6">
    <source>
        <dbReference type="SAM" id="MobiDB-lite"/>
    </source>
</evidence>
<sequence>MTNDNTKQFEDQQAEQGTEQEAREIEAELREEAELEDEDTAFDPAMFAQVEEVMKKLERVDELERELNDTRGKYARLLADFENYRRRTNQDVLDAQGTGVAKAVEALLPVFDDLSRAVEHAEKDPGSIVGGVSSVRDGMLRTFERLGLTQTGAEGETFDPAWHEALTVVPGDRDGEILQVYQVGFRLGERLVRPARVVVVKESN</sequence>
<dbReference type="STRING" id="937777.Deipe_3237"/>
<comment type="similarity">
    <text evidence="1 3 5">Belongs to the GrpE family.</text>
</comment>
<dbReference type="GO" id="GO:0051087">
    <property type="term" value="F:protein-folding chaperone binding"/>
    <property type="evidence" value="ECO:0007669"/>
    <property type="project" value="InterPro"/>
</dbReference>
<dbReference type="PATRIC" id="fig|937777.3.peg.3253"/>
<accession>L0A6N6</accession>
<dbReference type="EMBL" id="CP003382">
    <property type="protein sequence ID" value="AFZ68680.1"/>
    <property type="molecule type" value="Genomic_DNA"/>
</dbReference>
<evidence type="ECO:0000256" key="2">
    <source>
        <dbReference type="ARBA" id="ARBA00023186"/>
    </source>
</evidence>
<dbReference type="GO" id="GO:0006457">
    <property type="term" value="P:protein folding"/>
    <property type="evidence" value="ECO:0007669"/>
    <property type="project" value="InterPro"/>
</dbReference>
<dbReference type="PANTHER" id="PTHR21237:SF23">
    <property type="entry name" value="GRPE PROTEIN HOMOLOG, MITOCHONDRIAL"/>
    <property type="match status" value="1"/>
</dbReference>
<dbReference type="SUPFAM" id="SSF51064">
    <property type="entry name" value="Head domain of nucleotide exchange factor GrpE"/>
    <property type="match status" value="1"/>
</dbReference>
<dbReference type="Gene3D" id="3.90.20.20">
    <property type="match status" value="1"/>
</dbReference>
<organism evidence="7 8">
    <name type="scientific">Deinococcus peraridilitoris (strain DSM 19664 / LMG 22246 / CIP 109416 / KR-200)</name>
    <dbReference type="NCBI Taxonomy" id="937777"/>
    <lineage>
        <taxon>Bacteria</taxon>
        <taxon>Thermotogati</taxon>
        <taxon>Deinococcota</taxon>
        <taxon>Deinococci</taxon>
        <taxon>Deinococcales</taxon>
        <taxon>Deinococcaceae</taxon>
        <taxon>Deinococcus</taxon>
    </lineage>
</organism>
<dbReference type="PANTHER" id="PTHR21237">
    <property type="entry name" value="GRPE PROTEIN"/>
    <property type="match status" value="1"/>
</dbReference>
<feature type="region of interest" description="Disordered" evidence="6">
    <location>
        <begin position="1"/>
        <end position="42"/>
    </location>
</feature>
<evidence type="ECO:0000313" key="7">
    <source>
        <dbReference type="EMBL" id="AFZ68680.1"/>
    </source>
</evidence>
<comment type="subcellular location">
    <subcellularLocation>
        <location evidence="3">Cytoplasm</location>
    </subcellularLocation>
</comment>
<dbReference type="eggNOG" id="COG0576">
    <property type="taxonomic scope" value="Bacteria"/>
</dbReference>
<dbReference type="GO" id="GO:0042803">
    <property type="term" value="F:protein homodimerization activity"/>
    <property type="evidence" value="ECO:0007669"/>
    <property type="project" value="InterPro"/>
</dbReference>
<evidence type="ECO:0000256" key="5">
    <source>
        <dbReference type="RuleBase" id="RU004478"/>
    </source>
</evidence>
<dbReference type="CDD" id="cd00446">
    <property type="entry name" value="GrpE"/>
    <property type="match status" value="1"/>
</dbReference>
<dbReference type="Gene3D" id="2.30.22.10">
    <property type="entry name" value="Head domain of nucleotide exchange factor GrpE"/>
    <property type="match status" value="1"/>
</dbReference>
<dbReference type="HOGENOM" id="CLU_057217_5_2_0"/>
<name>L0A6N6_DEIPD</name>
<evidence type="ECO:0000256" key="1">
    <source>
        <dbReference type="ARBA" id="ARBA00009054"/>
    </source>
</evidence>
<feature type="compositionally biased region" description="Basic and acidic residues" evidence="6">
    <location>
        <begin position="20"/>
        <end position="32"/>
    </location>
</feature>
<comment type="function">
    <text evidence="3 4">Participates actively in the response to hyperosmotic and heat shock by preventing the aggregation of stress-denatured proteins, in association with DnaK and GrpE. It is the nucleotide exchange factor for DnaK and may function as a thermosensor. Unfolded proteins bind initially to DnaJ; upon interaction with the DnaJ-bound protein, DnaK hydrolyzes its bound ATP, resulting in the formation of a stable complex. GrpE releases ADP from DnaK; ATP binding to DnaK triggers the release of the substrate protein, thus completing the reaction cycle. Several rounds of ATP-dependent interactions between DnaJ, DnaK and GrpE are required for fully efficient folding.</text>
</comment>
<dbReference type="GO" id="GO:0000774">
    <property type="term" value="F:adenyl-nucleotide exchange factor activity"/>
    <property type="evidence" value="ECO:0007669"/>
    <property type="project" value="InterPro"/>
</dbReference>
<dbReference type="OrthoDB" id="9812586at2"/>
<proteinExistence type="inferred from homology"/>
<dbReference type="RefSeq" id="WP_015236978.1">
    <property type="nucleotide sequence ID" value="NC_019793.1"/>
</dbReference>
<dbReference type="InterPro" id="IPR013805">
    <property type="entry name" value="GrpE_CC"/>
</dbReference>
<dbReference type="InterPro" id="IPR000740">
    <property type="entry name" value="GrpE"/>
</dbReference>
<gene>
    <name evidence="3" type="primary">grpE</name>
    <name evidence="7" type="ordered locus">Deipe_3237</name>
</gene>
<reference evidence="8" key="1">
    <citation type="submission" date="2012-03" db="EMBL/GenBank/DDBJ databases">
        <title>Complete sequence of chromosome of Deinococcus peraridilitoris DSM 19664.</title>
        <authorList>
            <person name="Lucas S."/>
            <person name="Copeland A."/>
            <person name="Lapidus A."/>
            <person name="Glavina del Rio T."/>
            <person name="Dalin E."/>
            <person name="Tice H."/>
            <person name="Bruce D."/>
            <person name="Goodwin L."/>
            <person name="Pitluck S."/>
            <person name="Peters L."/>
            <person name="Mikhailova N."/>
            <person name="Lu M."/>
            <person name="Kyrpides N."/>
            <person name="Mavromatis K."/>
            <person name="Ivanova N."/>
            <person name="Brettin T."/>
            <person name="Detter J.C."/>
            <person name="Han C."/>
            <person name="Larimer F."/>
            <person name="Land M."/>
            <person name="Hauser L."/>
            <person name="Markowitz V."/>
            <person name="Cheng J.-F."/>
            <person name="Hugenholtz P."/>
            <person name="Woyke T."/>
            <person name="Wu D."/>
            <person name="Pukall R."/>
            <person name="Steenblock K."/>
            <person name="Brambilla E."/>
            <person name="Klenk H.-P."/>
            <person name="Eisen J.A."/>
        </authorList>
    </citation>
    <scope>NUCLEOTIDE SEQUENCE [LARGE SCALE GENOMIC DNA]</scope>
    <source>
        <strain evidence="8">DSM 19664 / LMG 22246 / CIP 109416 / KR-200</strain>
    </source>
</reference>
<keyword evidence="3 4" id="KW-0346">Stress response</keyword>
<dbReference type="SUPFAM" id="SSF58014">
    <property type="entry name" value="Coiled-coil domain of nucleotide exchange factor GrpE"/>
    <property type="match status" value="1"/>
</dbReference>
<evidence type="ECO:0000313" key="8">
    <source>
        <dbReference type="Proteomes" id="UP000010467"/>
    </source>
</evidence>
<dbReference type="Proteomes" id="UP000010467">
    <property type="component" value="Chromosome"/>
</dbReference>
<dbReference type="GO" id="GO:0005737">
    <property type="term" value="C:cytoplasm"/>
    <property type="evidence" value="ECO:0007669"/>
    <property type="project" value="UniProtKB-SubCell"/>
</dbReference>
<dbReference type="InterPro" id="IPR009012">
    <property type="entry name" value="GrpE_head"/>
</dbReference>
<dbReference type="Pfam" id="PF01025">
    <property type="entry name" value="GrpE"/>
    <property type="match status" value="1"/>
</dbReference>
<keyword evidence="2 3" id="KW-0143">Chaperone</keyword>
<keyword evidence="8" id="KW-1185">Reference proteome</keyword>
<dbReference type="AlphaFoldDB" id="L0A6N6"/>
<dbReference type="PROSITE" id="PS01071">
    <property type="entry name" value="GRPE"/>
    <property type="match status" value="1"/>
</dbReference>